<name>A0A9W4RXI1_9PEZI</name>
<feature type="region of interest" description="Disordered" evidence="1">
    <location>
        <begin position="99"/>
        <end position="128"/>
    </location>
</feature>
<keyword evidence="3" id="KW-1185">Reference proteome</keyword>
<dbReference type="AlphaFoldDB" id="A0A9W4RXI1"/>
<gene>
    <name evidence="2" type="ORF">CGXH109_LOCUS83834</name>
</gene>
<protein>
    <submittedName>
        <fullName evidence="2">Uncharacterized protein</fullName>
    </submittedName>
</protein>
<dbReference type="Proteomes" id="UP001152533">
    <property type="component" value="Unassembled WGS sequence"/>
</dbReference>
<accession>A0A9W4RXI1</accession>
<reference evidence="2" key="1">
    <citation type="submission" date="2022-08" db="EMBL/GenBank/DDBJ databases">
        <authorList>
            <person name="Giroux E."/>
            <person name="Giroux E."/>
        </authorList>
    </citation>
    <scope>NUCLEOTIDE SEQUENCE</scope>
    <source>
        <strain evidence="2">H1091258</strain>
    </source>
</reference>
<evidence type="ECO:0000313" key="3">
    <source>
        <dbReference type="Proteomes" id="UP001152533"/>
    </source>
</evidence>
<sequence>MNPDLLKAATTTIDHCRLQVRTALRISGQWALILAIGSAAGLGEFLNITGPPCNFFQYLVPASRQSNTPFACQHLSPLLSKRREAIQFRLRTASPAHHNIAHSSSPYKRNKYRESRSTPSKTAPFRIGDTPRALHHPLSVSSGAYTIFRDLRTTSSLNLQHSFSQLETSLCL</sequence>
<dbReference type="EMBL" id="CAMGZC010000666">
    <property type="protein sequence ID" value="CAI0649235.1"/>
    <property type="molecule type" value="Genomic_DNA"/>
</dbReference>
<evidence type="ECO:0000313" key="2">
    <source>
        <dbReference type="EMBL" id="CAI0649235.1"/>
    </source>
</evidence>
<organism evidence="2 3">
    <name type="scientific">Colletotrichum noveboracense</name>
    <dbReference type="NCBI Taxonomy" id="2664923"/>
    <lineage>
        <taxon>Eukaryota</taxon>
        <taxon>Fungi</taxon>
        <taxon>Dikarya</taxon>
        <taxon>Ascomycota</taxon>
        <taxon>Pezizomycotina</taxon>
        <taxon>Sordariomycetes</taxon>
        <taxon>Hypocreomycetidae</taxon>
        <taxon>Glomerellales</taxon>
        <taxon>Glomerellaceae</taxon>
        <taxon>Colletotrichum</taxon>
        <taxon>Colletotrichum gloeosporioides species complex</taxon>
    </lineage>
</organism>
<comment type="caution">
    <text evidence="2">The sequence shown here is derived from an EMBL/GenBank/DDBJ whole genome shotgun (WGS) entry which is preliminary data.</text>
</comment>
<proteinExistence type="predicted"/>
<evidence type="ECO:0000256" key="1">
    <source>
        <dbReference type="SAM" id="MobiDB-lite"/>
    </source>
</evidence>